<dbReference type="Proteomes" id="UP000030689">
    <property type="component" value="Unassembled WGS sequence"/>
</dbReference>
<dbReference type="Gramene" id="ESQ42786">
    <property type="protein sequence ID" value="ESQ42786"/>
    <property type="gene ID" value="EUTSA_v10015540mg"/>
</dbReference>
<evidence type="ECO:0000313" key="3">
    <source>
        <dbReference type="Proteomes" id="UP000030689"/>
    </source>
</evidence>
<dbReference type="SMART" id="SM00579">
    <property type="entry name" value="FBD"/>
    <property type="match status" value="1"/>
</dbReference>
<evidence type="ECO:0000313" key="2">
    <source>
        <dbReference type="EMBL" id="ESQ42786.1"/>
    </source>
</evidence>
<dbReference type="KEGG" id="eus:EUTSA_v10015540mg"/>
<reference evidence="2 3" key="1">
    <citation type="journal article" date="2013" name="Front. Plant Sci.">
        <title>The Reference Genome of the Halophytic Plant Eutrema salsugineum.</title>
        <authorList>
            <person name="Yang R."/>
            <person name="Jarvis D.E."/>
            <person name="Chen H."/>
            <person name="Beilstein M.A."/>
            <person name="Grimwood J."/>
            <person name="Jenkins J."/>
            <person name="Shu S."/>
            <person name="Prochnik S."/>
            <person name="Xin M."/>
            <person name="Ma C."/>
            <person name="Schmutz J."/>
            <person name="Wing R.A."/>
            <person name="Mitchell-Olds T."/>
            <person name="Schumaker K.S."/>
            <person name="Wang X."/>
        </authorList>
    </citation>
    <scope>NUCLEOTIDE SEQUENCE [LARGE SCALE GENOMIC DNA]</scope>
</reference>
<dbReference type="eggNOG" id="ENOG502SUH5">
    <property type="taxonomic scope" value="Eukaryota"/>
</dbReference>
<feature type="domain" description="FBD" evidence="1">
    <location>
        <begin position="298"/>
        <end position="369"/>
    </location>
</feature>
<dbReference type="PANTHER" id="PTHR31900:SF34">
    <property type="entry name" value="EMB|CAB62440.1-RELATED"/>
    <property type="match status" value="1"/>
</dbReference>
<evidence type="ECO:0000259" key="1">
    <source>
        <dbReference type="SMART" id="SM00579"/>
    </source>
</evidence>
<dbReference type="InterPro" id="IPR050232">
    <property type="entry name" value="FBL13/AtMIF1-like"/>
</dbReference>
<dbReference type="STRING" id="72664.V4NAD9"/>
<dbReference type="InterPro" id="IPR006566">
    <property type="entry name" value="FBD"/>
</dbReference>
<dbReference type="SUPFAM" id="SSF52047">
    <property type="entry name" value="RNI-like"/>
    <property type="match status" value="1"/>
</dbReference>
<organism evidence="2 3">
    <name type="scientific">Eutrema salsugineum</name>
    <name type="common">Saltwater cress</name>
    <name type="synonym">Sisymbrium salsugineum</name>
    <dbReference type="NCBI Taxonomy" id="72664"/>
    <lineage>
        <taxon>Eukaryota</taxon>
        <taxon>Viridiplantae</taxon>
        <taxon>Streptophyta</taxon>
        <taxon>Embryophyta</taxon>
        <taxon>Tracheophyta</taxon>
        <taxon>Spermatophyta</taxon>
        <taxon>Magnoliopsida</taxon>
        <taxon>eudicotyledons</taxon>
        <taxon>Gunneridae</taxon>
        <taxon>Pentapetalae</taxon>
        <taxon>rosids</taxon>
        <taxon>malvids</taxon>
        <taxon>Brassicales</taxon>
        <taxon>Brassicaceae</taxon>
        <taxon>Eutremeae</taxon>
        <taxon>Eutrema</taxon>
    </lineage>
</organism>
<keyword evidence="3" id="KW-1185">Reference proteome</keyword>
<dbReference type="OrthoDB" id="1298252at2759"/>
<dbReference type="Pfam" id="PF24758">
    <property type="entry name" value="LRR_At5g56370"/>
    <property type="match status" value="1"/>
</dbReference>
<dbReference type="EMBL" id="KI517464">
    <property type="protein sequence ID" value="ESQ42786.1"/>
    <property type="molecule type" value="Genomic_DNA"/>
</dbReference>
<name>V4NAD9_EUTSA</name>
<gene>
    <name evidence="2" type="ORF">EUTSA_v10015540mg</name>
</gene>
<dbReference type="InterPro" id="IPR032675">
    <property type="entry name" value="LRR_dom_sf"/>
</dbReference>
<protein>
    <recommendedName>
        <fullName evidence="1">FBD domain-containing protein</fullName>
    </recommendedName>
</protein>
<proteinExistence type="predicted"/>
<accession>V4NAD9</accession>
<dbReference type="InterPro" id="IPR055411">
    <property type="entry name" value="LRR_FXL15/At3g58940/PEG3-like"/>
</dbReference>
<sequence>MYQDGLGSRFSRFVYSSLHEAPILESLRLKLDRKSGALDIGLWVRTAVKRSVRELDIDMPFIFAPVILPWSLYTGGCKTLVTWKLSNMTLVDAFSLPASFPFLKELSLVHMKYPSEEFVNEFLSNCPVLEDLAVEQCSDDNVTGLSVKIPSLKNLSLRKSTDIDEDKTCGYVVDAPSLESFEVLDHSGEFCVIENNMPEIVYAYLDINYSHPWKILRSISSAKQLELCLASSKEYPVGTVFHNLVYLMLCTCEPEWLNLLLFLLRDSPKLRFLRFEQYHPIRPSEQRLWWSEPSSVPECILSSLEILEWVKYEGIEEEKEIVAFILGNARLLNKATISSTSTDPVKKLEMLKELSFLSRCSSTCHLTFD</sequence>
<dbReference type="PANTHER" id="PTHR31900">
    <property type="entry name" value="F-BOX/RNI SUPERFAMILY PROTEIN-RELATED"/>
    <property type="match status" value="1"/>
</dbReference>
<dbReference type="OMA" id="MICTCET"/>
<dbReference type="Pfam" id="PF08387">
    <property type="entry name" value="FBD"/>
    <property type="match status" value="1"/>
</dbReference>
<dbReference type="Gene3D" id="3.80.10.10">
    <property type="entry name" value="Ribonuclease Inhibitor"/>
    <property type="match status" value="1"/>
</dbReference>
<dbReference type="AlphaFoldDB" id="V4NAD9"/>